<evidence type="ECO:0000256" key="5">
    <source>
        <dbReference type="ARBA" id="ARBA00023244"/>
    </source>
</evidence>
<feature type="domain" description="Tetrapyrrole biosynthesis uroporphyrinogen III synthase" evidence="10">
    <location>
        <begin position="17"/>
        <end position="252"/>
    </location>
</feature>
<dbReference type="Gene3D" id="3.40.50.10090">
    <property type="match status" value="2"/>
</dbReference>
<dbReference type="PANTHER" id="PTHR38042">
    <property type="entry name" value="UROPORPHYRINOGEN-III SYNTHASE, CHLOROPLASTIC"/>
    <property type="match status" value="1"/>
</dbReference>
<dbReference type="Proteomes" id="UP000316612">
    <property type="component" value="Unassembled WGS sequence"/>
</dbReference>
<dbReference type="Pfam" id="PF02602">
    <property type="entry name" value="HEM4"/>
    <property type="match status" value="1"/>
</dbReference>
<comment type="pathway">
    <text evidence="1 9">Porphyrin-containing compound metabolism; protoporphyrin-IX biosynthesis; coproporphyrinogen-III from 5-aminolevulinate: step 3/4.</text>
</comment>
<evidence type="ECO:0000256" key="6">
    <source>
        <dbReference type="ARBA" id="ARBA00037589"/>
    </source>
</evidence>
<name>A0A4Y4DV28_GLUUR</name>
<dbReference type="PANTHER" id="PTHR38042:SF1">
    <property type="entry name" value="UROPORPHYRINOGEN-III SYNTHASE, CHLOROPLASTIC"/>
    <property type="match status" value="1"/>
</dbReference>
<evidence type="ECO:0000259" key="10">
    <source>
        <dbReference type="Pfam" id="PF02602"/>
    </source>
</evidence>
<comment type="function">
    <text evidence="6 9">Catalyzes cyclization of the linear tetrapyrrole, hydroxymethylbilane, to the macrocyclic uroporphyrinogen III.</text>
</comment>
<keyword evidence="12" id="KW-1185">Reference proteome</keyword>
<protein>
    <recommendedName>
        <fullName evidence="7 9">Uroporphyrinogen-III synthase</fullName>
        <ecNumber evidence="3 9">4.2.1.75</ecNumber>
    </recommendedName>
</protein>
<dbReference type="OrthoDB" id="9815856at2"/>
<accession>A0A4Y4DV28</accession>
<gene>
    <name evidence="11" type="ORF">AUR04nite_32460</name>
</gene>
<comment type="caution">
    <text evidence="11">The sequence shown here is derived from an EMBL/GenBank/DDBJ whole genome shotgun (WGS) entry which is preliminary data.</text>
</comment>
<evidence type="ECO:0000313" key="12">
    <source>
        <dbReference type="Proteomes" id="UP000316612"/>
    </source>
</evidence>
<dbReference type="GO" id="GO:0004852">
    <property type="term" value="F:uroporphyrinogen-III synthase activity"/>
    <property type="evidence" value="ECO:0007669"/>
    <property type="project" value="UniProtKB-UniRule"/>
</dbReference>
<dbReference type="SUPFAM" id="SSF69618">
    <property type="entry name" value="HemD-like"/>
    <property type="match status" value="1"/>
</dbReference>
<proteinExistence type="inferred from homology"/>
<dbReference type="InterPro" id="IPR039793">
    <property type="entry name" value="UROS/Hem4"/>
</dbReference>
<reference evidence="11 12" key="1">
    <citation type="submission" date="2019-06" db="EMBL/GenBank/DDBJ databases">
        <title>Whole genome shotgun sequence of Glutamicibacter uratoxydans NBRC 15515.</title>
        <authorList>
            <person name="Hosoyama A."/>
            <person name="Uohara A."/>
            <person name="Ohji S."/>
            <person name="Ichikawa N."/>
        </authorList>
    </citation>
    <scope>NUCLEOTIDE SEQUENCE [LARGE SCALE GENOMIC DNA]</scope>
    <source>
        <strain evidence="11 12">NBRC 15515</strain>
    </source>
</reference>
<evidence type="ECO:0000313" key="11">
    <source>
        <dbReference type="EMBL" id="GED07714.1"/>
    </source>
</evidence>
<dbReference type="RefSeq" id="WP_141367112.1">
    <property type="nucleotide sequence ID" value="NZ_BAAAJL010000010.1"/>
</dbReference>
<dbReference type="EC" id="4.2.1.75" evidence="3 9"/>
<comment type="catalytic activity">
    <reaction evidence="8 9">
        <text>hydroxymethylbilane = uroporphyrinogen III + H2O</text>
        <dbReference type="Rhea" id="RHEA:18965"/>
        <dbReference type="ChEBI" id="CHEBI:15377"/>
        <dbReference type="ChEBI" id="CHEBI:57308"/>
        <dbReference type="ChEBI" id="CHEBI:57845"/>
        <dbReference type="EC" id="4.2.1.75"/>
    </reaction>
</comment>
<organism evidence="11 12">
    <name type="scientific">Glutamicibacter uratoxydans</name>
    <name type="common">Arthrobacter uratoxydans</name>
    <dbReference type="NCBI Taxonomy" id="43667"/>
    <lineage>
        <taxon>Bacteria</taxon>
        <taxon>Bacillati</taxon>
        <taxon>Actinomycetota</taxon>
        <taxon>Actinomycetes</taxon>
        <taxon>Micrococcales</taxon>
        <taxon>Micrococcaceae</taxon>
        <taxon>Glutamicibacter</taxon>
    </lineage>
</organism>
<dbReference type="InterPro" id="IPR003754">
    <property type="entry name" value="4pyrrol_synth_uPrphyn_synth"/>
</dbReference>
<keyword evidence="5 9" id="KW-0627">Porphyrin biosynthesis</keyword>
<dbReference type="CDD" id="cd06578">
    <property type="entry name" value="HemD"/>
    <property type="match status" value="1"/>
</dbReference>
<evidence type="ECO:0000256" key="3">
    <source>
        <dbReference type="ARBA" id="ARBA00013109"/>
    </source>
</evidence>
<dbReference type="AlphaFoldDB" id="A0A4Y4DV28"/>
<dbReference type="EMBL" id="BJNY01000025">
    <property type="protein sequence ID" value="GED07714.1"/>
    <property type="molecule type" value="Genomic_DNA"/>
</dbReference>
<evidence type="ECO:0000256" key="4">
    <source>
        <dbReference type="ARBA" id="ARBA00023239"/>
    </source>
</evidence>
<comment type="similarity">
    <text evidence="2 9">Belongs to the uroporphyrinogen-III synthase family.</text>
</comment>
<keyword evidence="4 9" id="KW-0456">Lyase</keyword>
<evidence type="ECO:0000256" key="9">
    <source>
        <dbReference type="RuleBase" id="RU366031"/>
    </source>
</evidence>
<dbReference type="GO" id="GO:0006780">
    <property type="term" value="P:uroporphyrinogen III biosynthetic process"/>
    <property type="evidence" value="ECO:0007669"/>
    <property type="project" value="UniProtKB-UniRule"/>
</dbReference>
<evidence type="ECO:0000256" key="2">
    <source>
        <dbReference type="ARBA" id="ARBA00008133"/>
    </source>
</evidence>
<dbReference type="GO" id="GO:0006782">
    <property type="term" value="P:protoporphyrinogen IX biosynthetic process"/>
    <property type="evidence" value="ECO:0007669"/>
    <property type="project" value="UniProtKB-UniRule"/>
</dbReference>
<dbReference type="InterPro" id="IPR036108">
    <property type="entry name" value="4pyrrol_syn_uPrphyn_synt_sf"/>
</dbReference>
<sequence>MGYEALILRDAARAAATVREFNQLGITSRCAQLIAAIWPKDTAELEALGRRLSAGEFDWLVLTSANTVHVLAQLLEGRKLPERLRLAVVGAKTAQTARELLGIEPDFTPQVQSAAGMVEKWRPEAGSTICYPHGDLASGTLAQGLARLPVTVCEAIAYYTVNAPALGEVDKQPAPQGIESIAPEAVKDLLGELDLVLFTAPSIARRFVQLAGSSLPGRCRTLAIGRPTAAAMKAAGLPVHAVAQDPGPKGLAAAAAALLHAPN</sequence>
<evidence type="ECO:0000256" key="1">
    <source>
        <dbReference type="ARBA" id="ARBA00004772"/>
    </source>
</evidence>
<dbReference type="UniPathway" id="UPA00251">
    <property type="reaction ID" value="UER00320"/>
</dbReference>
<evidence type="ECO:0000256" key="7">
    <source>
        <dbReference type="ARBA" id="ARBA00040167"/>
    </source>
</evidence>
<evidence type="ECO:0000256" key="8">
    <source>
        <dbReference type="ARBA" id="ARBA00048617"/>
    </source>
</evidence>